<keyword evidence="3" id="KW-1185">Reference proteome</keyword>
<comment type="caution">
    <text evidence="2">The sequence shown here is derived from an EMBL/GenBank/DDBJ whole genome shotgun (WGS) entry which is preliminary data.</text>
</comment>
<dbReference type="PANTHER" id="PTHR36486:SF2">
    <property type="entry name" value="OS01G0977800 PROTEIN"/>
    <property type="match status" value="1"/>
</dbReference>
<feature type="region of interest" description="Disordered" evidence="1">
    <location>
        <begin position="250"/>
        <end position="301"/>
    </location>
</feature>
<reference evidence="2 3" key="1">
    <citation type="journal article" date="2024" name="G3 (Bethesda)">
        <title>Genome assembly of Hibiscus sabdariffa L. provides insights into metabolisms of medicinal natural products.</title>
        <authorList>
            <person name="Kim T."/>
        </authorList>
    </citation>
    <scope>NUCLEOTIDE SEQUENCE [LARGE SCALE GENOMIC DNA]</scope>
    <source>
        <strain evidence="2">TK-2024</strain>
        <tissue evidence="2">Old leaves</tissue>
    </source>
</reference>
<protein>
    <submittedName>
        <fullName evidence="2">Uncharacterized protein</fullName>
    </submittedName>
</protein>
<organism evidence="2 3">
    <name type="scientific">Hibiscus sabdariffa</name>
    <name type="common">roselle</name>
    <dbReference type="NCBI Taxonomy" id="183260"/>
    <lineage>
        <taxon>Eukaryota</taxon>
        <taxon>Viridiplantae</taxon>
        <taxon>Streptophyta</taxon>
        <taxon>Embryophyta</taxon>
        <taxon>Tracheophyta</taxon>
        <taxon>Spermatophyta</taxon>
        <taxon>Magnoliopsida</taxon>
        <taxon>eudicotyledons</taxon>
        <taxon>Gunneridae</taxon>
        <taxon>Pentapetalae</taxon>
        <taxon>rosids</taxon>
        <taxon>malvids</taxon>
        <taxon>Malvales</taxon>
        <taxon>Malvaceae</taxon>
        <taxon>Malvoideae</taxon>
        <taxon>Hibiscus</taxon>
    </lineage>
</organism>
<dbReference type="EMBL" id="JBBPBN010000096">
    <property type="protein sequence ID" value="KAK8980391.1"/>
    <property type="molecule type" value="Genomic_DNA"/>
</dbReference>
<gene>
    <name evidence="2" type="ORF">V6N11_028952</name>
</gene>
<feature type="compositionally biased region" description="Polar residues" evidence="1">
    <location>
        <begin position="265"/>
        <end position="301"/>
    </location>
</feature>
<accession>A0ABR2NW85</accession>
<dbReference type="PANTHER" id="PTHR36486">
    <property type="entry name" value="OS01G0977800 PROTEIN"/>
    <property type="match status" value="1"/>
</dbReference>
<feature type="compositionally biased region" description="Basic and acidic residues" evidence="1">
    <location>
        <begin position="250"/>
        <end position="263"/>
    </location>
</feature>
<evidence type="ECO:0000313" key="2">
    <source>
        <dbReference type="EMBL" id="KAK8980391.1"/>
    </source>
</evidence>
<proteinExistence type="predicted"/>
<name>A0ABR2NW85_9ROSI</name>
<sequence>MEDTATVAKARMELEELYLGIPDDSVNLTFQDLADMQRKANPSDDKKKSTSMAMDTLHEHKTPTQVSSLSKLPSLDFSRGLQEIGHHEHYPEESGSDMEMDHHRPRHNIHALKDHQYGIGDQPVHATSPRAHTEFRHGAEKGSAYDDLSVVSMASSYPERGQRRRPGVPHSNICTICSTYIYIFRHRCLVCGRVYCRHCVCIGMGEMTEGRKCVPCLGRRFSPRYIKRAGKMGCCRRYPSTVEQAELKWAEKGPRRSGERADGRSSVNMMSRAKSPQGSPTKVRTTATSGSNTPSFVANSPVYSPYSHHHLPL</sequence>
<dbReference type="Proteomes" id="UP001396334">
    <property type="component" value="Unassembled WGS sequence"/>
</dbReference>
<dbReference type="InterPro" id="IPR053057">
    <property type="entry name" value="XLG_GTP-binding"/>
</dbReference>
<evidence type="ECO:0000313" key="3">
    <source>
        <dbReference type="Proteomes" id="UP001396334"/>
    </source>
</evidence>
<evidence type="ECO:0000256" key="1">
    <source>
        <dbReference type="SAM" id="MobiDB-lite"/>
    </source>
</evidence>